<accession>A0A0P0A9R8</accession>
<dbReference type="EMBL" id="CP012023">
    <property type="protein sequence ID" value="ALI54596.1"/>
    <property type="molecule type" value="Genomic_DNA"/>
</dbReference>
<gene>
    <name evidence="1" type="ORF">IMCC12053_648</name>
</gene>
<sequence length="42" mass="4779">MACPYFMDLAAWEGSDAAFAPLPSKFSAAPHFEMRRYRHTNS</sequence>
<dbReference type="PATRIC" id="fig|1397108.4.peg.674"/>
<name>A0A0P0A9R8_9RHOB</name>
<organism evidence="1 2">
    <name type="scientific">Celeribacter marinus</name>
    <dbReference type="NCBI Taxonomy" id="1397108"/>
    <lineage>
        <taxon>Bacteria</taxon>
        <taxon>Pseudomonadati</taxon>
        <taxon>Pseudomonadota</taxon>
        <taxon>Alphaproteobacteria</taxon>
        <taxon>Rhodobacterales</taxon>
        <taxon>Roseobacteraceae</taxon>
        <taxon>Celeribacter</taxon>
    </lineage>
</organism>
<keyword evidence="2" id="KW-1185">Reference proteome</keyword>
<dbReference type="Proteomes" id="UP000064920">
    <property type="component" value="Chromosome"/>
</dbReference>
<dbReference type="STRING" id="1397108.IMCC12053_648"/>
<evidence type="ECO:0000313" key="1">
    <source>
        <dbReference type="EMBL" id="ALI54596.1"/>
    </source>
</evidence>
<protein>
    <submittedName>
        <fullName evidence="1">Uncharacterized protein</fullName>
    </submittedName>
</protein>
<dbReference type="KEGG" id="cmar:IMCC12053_648"/>
<proteinExistence type="predicted"/>
<evidence type="ECO:0000313" key="2">
    <source>
        <dbReference type="Proteomes" id="UP000064920"/>
    </source>
</evidence>
<reference evidence="1 2" key="1">
    <citation type="submission" date="2015-05" db="EMBL/GenBank/DDBJ databases">
        <authorList>
            <person name="Wang D.B."/>
            <person name="Wang M."/>
        </authorList>
    </citation>
    <scope>NUCLEOTIDE SEQUENCE [LARGE SCALE GENOMIC DNA]</scope>
    <source>
        <strain evidence="1 2">IMCC 12053</strain>
    </source>
</reference>
<dbReference type="AlphaFoldDB" id="A0A0P0A9R8"/>